<dbReference type="PANTHER" id="PTHR36151:SF3">
    <property type="entry name" value="ER-BOUND OXYGENASE MPAB_MPAB'_RUBBER OXYGENASE CATALYTIC DOMAIN-CONTAINING PROTEIN"/>
    <property type="match status" value="1"/>
</dbReference>
<feature type="compositionally biased region" description="Basic and acidic residues" evidence="1">
    <location>
        <begin position="1"/>
        <end position="11"/>
    </location>
</feature>
<name>A0A2S6IWP0_9ACTN</name>
<comment type="caution">
    <text evidence="3">The sequence shown here is derived from an EMBL/GenBank/DDBJ whole genome shotgun (WGS) entry which is preliminary data.</text>
</comment>
<feature type="region of interest" description="Disordered" evidence="1">
    <location>
        <begin position="1"/>
        <end position="49"/>
    </location>
</feature>
<proteinExistence type="predicted"/>
<evidence type="ECO:0000259" key="2">
    <source>
        <dbReference type="Pfam" id="PF09995"/>
    </source>
</evidence>
<reference evidence="3 4" key="1">
    <citation type="submission" date="2018-02" db="EMBL/GenBank/DDBJ databases">
        <title>Genomic Encyclopedia of Archaeal and Bacterial Type Strains, Phase II (KMG-II): from individual species to whole genera.</title>
        <authorList>
            <person name="Goeker M."/>
        </authorList>
    </citation>
    <scope>NUCLEOTIDE SEQUENCE [LARGE SCALE GENOMIC DNA]</scope>
    <source>
        <strain evidence="3 4">DSM 22857</strain>
    </source>
</reference>
<dbReference type="AlphaFoldDB" id="A0A2S6IWP0"/>
<dbReference type="Proteomes" id="UP000239485">
    <property type="component" value="Unassembled WGS sequence"/>
</dbReference>
<gene>
    <name evidence="3" type="ORF">CLV92_101473</name>
</gene>
<dbReference type="InterPro" id="IPR018713">
    <property type="entry name" value="MPAB/Lcp_cat_dom"/>
</dbReference>
<dbReference type="OrthoDB" id="108890at2"/>
<dbReference type="RefSeq" id="WP_158257096.1">
    <property type="nucleotide sequence ID" value="NZ_PTJD01000001.1"/>
</dbReference>
<organism evidence="3 4">
    <name type="scientific">Kineococcus xinjiangensis</name>
    <dbReference type="NCBI Taxonomy" id="512762"/>
    <lineage>
        <taxon>Bacteria</taxon>
        <taxon>Bacillati</taxon>
        <taxon>Actinomycetota</taxon>
        <taxon>Actinomycetes</taxon>
        <taxon>Kineosporiales</taxon>
        <taxon>Kineosporiaceae</taxon>
        <taxon>Kineococcus</taxon>
    </lineage>
</organism>
<dbReference type="EMBL" id="PTJD01000001">
    <property type="protein sequence ID" value="PPK98772.1"/>
    <property type="molecule type" value="Genomic_DNA"/>
</dbReference>
<dbReference type="GO" id="GO:0016491">
    <property type="term" value="F:oxidoreductase activity"/>
    <property type="evidence" value="ECO:0007669"/>
    <property type="project" value="InterPro"/>
</dbReference>
<evidence type="ECO:0000313" key="4">
    <source>
        <dbReference type="Proteomes" id="UP000239485"/>
    </source>
</evidence>
<accession>A0A2S6IWP0</accession>
<feature type="domain" description="ER-bound oxygenase mpaB/mpaB'/Rubber oxygenase catalytic" evidence="2">
    <location>
        <begin position="57"/>
        <end position="281"/>
    </location>
</feature>
<dbReference type="Pfam" id="PF09995">
    <property type="entry name" value="MPAB_Lcp_cat"/>
    <property type="match status" value="1"/>
</dbReference>
<keyword evidence="4" id="KW-1185">Reference proteome</keyword>
<evidence type="ECO:0000313" key="3">
    <source>
        <dbReference type="EMBL" id="PPK98772.1"/>
    </source>
</evidence>
<evidence type="ECO:0000256" key="1">
    <source>
        <dbReference type="SAM" id="MobiDB-lite"/>
    </source>
</evidence>
<sequence length="308" mass="31880">MDVPRNPERPLRSVAPLPPDPPGPEHEDEPRPPGQRSRSRQADDADAGFFGPGSVSWRLHADPLTGLAGLVAVLLQDLHPVSAAATAEEGAGTWLRVGRSAKALGTTTYGSRMAALTCAARLRAEAGMVAGFDPETDRIFRGDDPDVMAWRHCCAVLGRVLVARAADVELSDADTDTYVGEQLTAALLLGLEPDEVPATAAELTEHVDAALPLLRVPPGGRERLEALLAGDLPASGAKPPPWAPVAGLAVAALPSWAASIYGVEEAAGVAGLRGAAFAVALRTLRSALAEARASGTPVPHLRLVGTDG</sequence>
<protein>
    <submittedName>
        <fullName evidence="3">Uncharacterized protein (DUF2236 family)</fullName>
    </submittedName>
</protein>
<dbReference type="PANTHER" id="PTHR36151">
    <property type="entry name" value="BLR2777 PROTEIN"/>
    <property type="match status" value="1"/>
</dbReference>